<keyword evidence="5 7" id="KW-0472">Membrane</keyword>
<comment type="caution">
    <text evidence="8">The sequence shown here is derived from an EMBL/GenBank/DDBJ whole genome shotgun (WGS) entry which is preliminary data.</text>
</comment>
<accession>A0ABN0B133</accession>
<keyword evidence="6 7" id="KW-0066">ATP synthesis</keyword>
<dbReference type="PANTHER" id="PTHR11910">
    <property type="entry name" value="ATP SYNTHASE DELTA CHAIN"/>
    <property type="match status" value="1"/>
</dbReference>
<evidence type="ECO:0000256" key="2">
    <source>
        <dbReference type="ARBA" id="ARBA00022448"/>
    </source>
</evidence>
<evidence type="ECO:0000256" key="3">
    <source>
        <dbReference type="ARBA" id="ARBA00022781"/>
    </source>
</evidence>
<evidence type="ECO:0000256" key="6">
    <source>
        <dbReference type="ARBA" id="ARBA00023310"/>
    </source>
</evidence>
<comment type="function">
    <text evidence="7">This protein is part of the stalk that links CF(0) to CF(1). It either transmits conformational changes from CF(0) to CF(1) or is implicated in proton conduction.</text>
</comment>
<evidence type="ECO:0000256" key="1">
    <source>
        <dbReference type="ARBA" id="ARBA00004370"/>
    </source>
</evidence>
<name>A0ABN0B133_9ACTN</name>
<evidence type="ECO:0000256" key="7">
    <source>
        <dbReference type="HAMAP-Rule" id="MF_01416"/>
    </source>
</evidence>
<evidence type="ECO:0000256" key="4">
    <source>
        <dbReference type="ARBA" id="ARBA00023065"/>
    </source>
</evidence>
<comment type="function">
    <text evidence="7">F(1)F(0) ATP synthase produces ATP from ADP in the presence of a proton or sodium gradient. F-type ATPases consist of two structural domains, F(1) containing the extramembraneous catalytic core and F(0) containing the membrane proton channel, linked together by a central stalk and a peripheral stalk. During catalysis, ATP synthesis in the catalytic domain of F(1) is coupled via a rotary mechanism of the central stalk subunits to proton translocation.</text>
</comment>
<dbReference type="NCBIfam" id="TIGR01145">
    <property type="entry name" value="ATP_synt_delta"/>
    <property type="match status" value="1"/>
</dbReference>
<sequence length="156" mass="17741">MKTKHSESLKAEEYARALLDAASSEGRQNDDLVQWRHAGKFSREVFEVIHAMCNAGDLNLVKLVESMYKHLLDTRDSTVFVTVTTAVPMDDNLREKVRAHMEKQVNSSVFLVERVDEQIIGGIIVESQGNRYDASVRSQLARIRKELSQAYQGKEM</sequence>
<keyword evidence="3 7" id="KW-0375">Hydrogen ion transport</keyword>
<dbReference type="HAMAP" id="MF_01416">
    <property type="entry name" value="ATP_synth_delta_bact"/>
    <property type="match status" value="1"/>
</dbReference>
<dbReference type="Pfam" id="PF00213">
    <property type="entry name" value="OSCP"/>
    <property type="match status" value="1"/>
</dbReference>
<dbReference type="GO" id="GO:0016787">
    <property type="term" value="F:hydrolase activity"/>
    <property type="evidence" value="ECO:0007669"/>
    <property type="project" value="UniProtKB-KW"/>
</dbReference>
<evidence type="ECO:0000313" key="9">
    <source>
        <dbReference type="Proteomes" id="UP000004431"/>
    </source>
</evidence>
<keyword evidence="2 7" id="KW-0813">Transport</keyword>
<keyword evidence="7" id="KW-1003">Cell membrane</keyword>
<dbReference type="EMBL" id="AEDQ01000016">
    <property type="protein sequence ID" value="EFL44429.1"/>
    <property type="molecule type" value="Genomic_DNA"/>
</dbReference>
<evidence type="ECO:0000256" key="5">
    <source>
        <dbReference type="ARBA" id="ARBA00023136"/>
    </source>
</evidence>
<comment type="subcellular location">
    <subcellularLocation>
        <location evidence="7">Cell membrane</location>
        <topology evidence="7">Peripheral membrane protein</topology>
    </subcellularLocation>
    <subcellularLocation>
        <location evidence="1">Membrane</location>
    </subcellularLocation>
</comment>
<comment type="similarity">
    <text evidence="7">Belongs to the ATPase delta chain family.</text>
</comment>
<organism evidence="8 9">
    <name type="scientific">Fannyhessea vaginae PB189-T1-4</name>
    <dbReference type="NCBI Taxonomy" id="866774"/>
    <lineage>
        <taxon>Bacteria</taxon>
        <taxon>Bacillati</taxon>
        <taxon>Actinomycetota</taxon>
        <taxon>Coriobacteriia</taxon>
        <taxon>Coriobacteriales</taxon>
        <taxon>Atopobiaceae</taxon>
        <taxon>Fannyhessea</taxon>
    </lineage>
</organism>
<keyword evidence="9" id="KW-1185">Reference proteome</keyword>
<evidence type="ECO:0000313" key="8">
    <source>
        <dbReference type="EMBL" id="EFL44429.1"/>
    </source>
</evidence>
<dbReference type="Proteomes" id="UP000004431">
    <property type="component" value="Unassembled WGS sequence"/>
</dbReference>
<proteinExistence type="inferred from homology"/>
<keyword evidence="8" id="KW-0378">Hydrolase</keyword>
<protein>
    <recommendedName>
        <fullName evidence="7">ATP synthase subunit delta</fullName>
    </recommendedName>
    <alternativeName>
        <fullName evidence="7">ATP synthase F(1) sector subunit delta</fullName>
    </alternativeName>
    <alternativeName>
        <fullName evidence="7">F-type ATPase subunit delta</fullName>
        <shortName evidence="7">F-ATPase subunit delta</shortName>
    </alternativeName>
</protein>
<reference evidence="8 9" key="1">
    <citation type="submission" date="2010-08" db="EMBL/GenBank/DDBJ databases">
        <authorList>
            <person name="Durkin A.S."/>
            <person name="Madupu R."/>
            <person name="Torralba M."/>
            <person name="Gillis M."/>
            <person name="Methe B."/>
            <person name="Sutton G."/>
            <person name="Nelson K.E."/>
        </authorList>
    </citation>
    <scope>NUCLEOTIDE SEQUENCE [LARGE SCALE GENOMIC DNA]</scope>
    <source>
        <strain evidence="8 9">PB189-T1-4</strain>
    </source>
</reference>
<gene>
    <name evidence="7 8" type="primary">atpH</name>
    <name evidence="8" type="ORF">HMPREF9248_0393</name>
</gene>
<keyword evidence="7" id="KW-0139">CF(1)</keyword>
<keyword evidence="4 7" id="KW-0406">Ion transport</keyword>
<dbReference type="InterPro" id="IPR000711">
    <property type="entry name" value="ATPase_OSCP/dsu"/>
</dbReference>